<dbReference type="EMBL" id="CP038254">
    <property type="protein sequence ID" value="QBR84737.1"/>
    <property type="molecule type" value="Genomic_DNA"/>
</dbReference>
<keyword evidence="4 6" id="KW-1133">Transmembrane helix</keyword>
<feature type="transmembrane region" description="Helical" evidence="6">
    <location>
        <begin position="148"/>
        <end position="167"/>
    </location>
</feature>
<gene>
    <name evidence="7" type="ORF">E3983_10440</name>
</gene>
<dbReference type="PIRSF" id="PIRSF006324">
    <property type="entry name" value="LeuE"/>
    <property type="match status" value="1"/>
</dbReference>
<feature type="transmembrane region" description="Helical" evidence="6">
    <location>
        <begin position="52"/>
        <end position="84"/>
    </location>
</feature>
<evidence type="ECO:0000256" key="2">
    <source>
        <dbReference type="ARBA" id="ARBA00022475"/>
    </source>
</evidence>
<keyword evidence="5 6" id="KW-0472">Membrane</keyword>
<name>A0AAX1EI28_9GAMM</name>
<evidence type="ECO:0000256" key="4">
    <source>
        <dbReference type="ARBA" id="ARBA00022989"/>
    </source>
</evidence>
<dbReference type="Pfam" id="PF01810">
    <property type="entry name" value="LysE"/>
    <property type="match status" value="1"/>
</dbReference>
<dbReference type="PANTHER" id="PTHR30086">
    <property type="entry name" value="ARGININE EXPORTER PROTEIN ARGO"/>
    <property type="match status" value="1"/>
</dbReference>
<proteinExistence type="predicted"/>
<accession>A0AAX1EI28</accession>
<reference evidence="7 8" key="1">
    <citation type="submission" date="2019-03" db="EMBL/GenBank/DDBJ databases">
        <title>Diverse conjugative elements silence natural transformation in Legionella species.</title>
        <authorList>
            <person name="Durieux I."/>
            <person name="Ginevra C."/>
            <person name="Attaiech L."/>
            <person name="Picq K."/>
            <person name="Juan P.A."/>
            <person name="Jarraud S."/>
            <person name="Charpentier X."/>
        </authorList>
    </citation>
    <scope>NUCLEOTIDE SEQUENCE [LARGE SCALE GENOMIC DNA]</scope>
    <source>
        <strain evidence="7 8">HL-0427-4011</strain>
    </source>
</reference>
<evidence type="ECO:0000313" key="8">
    <source>
        <dbReference type="Proteomes" id="UP000295517"/>
    </source>
</evidence>
<protein>
    <submittedName>
        <fullName evidence="7">LysE family translocator</fullName>
    </submittedName>
</protein>
<keyword evidence="3 6" id="KW-0812">Transmembrane</keyword>
<keyword evidence="2" id="KW-1003">Cell membrane</keyword>
<feature type="transmembrane region" description="Helical" evidence="6">
    <location>
        <begin position="188"/>
        <end position="207"/>
    </location>
</feature>
<dbReference type="PANTHER" id="PTHR30086:SF21">
    <property type="entry name" value="TRANSPORT PROTEIN"/>
    <property type="match status" value="1"/>
</dbReference>
<evidence type="ECO:0000256" key="6">
    <source>
        <dbReference type="SAM" id="Phobius"/>
    </source>
</evidence>
<organism evidence="7 8">
    <name type="scientific">Legionella israelensis</name>
    <dbReference type="NCBI Taxonomy" id="454"/>
    <lineage>
        <taxon>Bacteria</taxon>
        <taxon>Pseudomonadati</taxon>
        <taxon>Pseudomonadota</taxon>
        <taxon>Gammaproteobacteria</taxon>
        <taxon>Legionellales</taxon>
        <taxon>Legionellaceae</taxon>
        <taxon>Legionella</taxon>
    </lineage>
</organism>
<feature type="transmembrane region" description="Helical" evidence="6">
    <location>
        <begin position="121"/>
        <end position="142"/>
    </location>
</feature>
<comment type="subcellular location">
    <subcellularLocation>
        <location evidence="1">Cell membrane</location>
        <topology evidence="1">Multi-pass membrane protein</topology>
    </subcellularLocation>
</comment>
<dbReference type="InterPro" id="IPR001123">
    <property type="entry name" value="LeuE-type"/>
</dbReference>
<dbReference type="RefSeq" id="WP_135060921.1">
    <property type="nucleotide sequence ID" value="NZ_CP038254.1"/>
</dbReference>
<dbReference type="Proteomes" id="UP000295517">
    <property type="component" value="Chromosome"/>
</dbReference>
<evidence type="ECO:0000256" key="1">
    <source>
        <dbReference type="ARBA" id="ARBA00004651"/>
    </source>
</evidence>
<evidence type="ECO:0000313" key="7">
    <source>
        <dbReference type="EMBL" id="QBR84737.1"/>
    </source>
</evidence>
<sequence length="209" mass="23463">MVTQFFTIGLLSLFAVMLPGPDFALVTKNTLLHSRRSGFFTSLGVGASNLVHITYCAFGLAIVIANSLLLFSIIKYIGAAYLIYLGIRTFLSKQPEHLIQNNSKQLKKPVISDLTVFRQGFLCNLLNPKATLFFLALFTTIIKPETPTAWVIIFVIEMFSIITIWFFGLTIILSHPHITRLLEKSEKYIAKVLGIFLVSFGVALTFIRR</sequence>
<dbReference type="GO" id="GO:0015171">
    <property type="term" value="F:amino acid transmembrane transporter activity"/>
    <property type="evidence" value="ECO:0007669"/>
    <property type="project" value="TreeGrafter"/>
</dbReference>
<dbReference type="GO" id="GO:0005886">
    <property type="term" value="C:plasma membrane"/>
    <property type="evidence" value="ECO:0007669"/>
    <property type="project" value="UniProtKB-SubCell"/>
</dbReference>
<evidence type="ECO:0000256" key="5">
    <source>
        <dbReference type="ARBA" id="ARBA00023136"/>
    </source>
</evidence>
<dbReference type="AlphaFoldDB" id="A0AAX1EI28"/>
<evidence type="ECO:0000256" key="3">
    <source>
        <dbReference type="ARBA" id="ARBA00022692"/>
    </source>
</evidence>